<reference evidence="6 7" key="1">
    <citation type="submission" date="2020-04" db="EMBL/GenBank/DDBJ databases">
        <authorList>
            <person name="Zheng R.K."/>
            <person name="Sun C.M."/>
        </authorList>
    </citation>
    <scope>NUCLEOTIDE SEQUENCE [LARGE SCALE GENOMIC DNA]</scope>
    <source>
        <strain evidence="7">zrk29</strain>
    </source>
</reference>
<name>A0A7L6N2Z5_9MOLU</name>
<dbReference type="KEGG" id="tbk:HF295_01505"/>
<evidence type="ECO:0000256" key="2">
    <source>
        <dbReference type="ARBA" id="ARBA00022692"/>
    </source>
</evidence>
<sequence length="305" mass="34395">MKKLGKPFWIFLGIASLFFLVLIILSAVMDLGEKVGRIHLYLEYSLYLVSGLLFLILFIRPLFAVLLSPSFSIDHLFTDEENAKKNFRMYKKVAKNLLDEDYLSEKEKEQIQEHINEPLMLKNTLSNVFDTSIKKELNRMIVEHAETVYLSTAISQNGRLDSIAVITINLRLIKNLVKKCGFRPSYMSLGKLSVNVLGTAIIAENLEDMDFSTIFPTSTMNALSEIPLLKTVTGSFAQGLGNALLSLRVGIICRNFLFMDLKGLSKKDIRKLAFAEAVVLLPRVIGESMKKFPSRLKGVFSKLFG</sequence>
<organism evidence="6 7">
    <name type="scientific">Hujiaoplasma nucleasis</name>
    <dbReference type="NCBI Taxonomy" id="2725268"/>
    <lineage>
        <taxon>Bacteria</taxon>
        <taxon>Bacillati</taxon>
        <taxon>Mycoplasmatota</taxon>
        <taxon>Mollicutes</taxon>
        <taxon>Candidatus Izemoplasmatales</taxon>
        <taxon>Hujiaoplasmataceae</taxon>
        <taxon>Hujiaoplasma</taxon>
    </lineage>
</organism>
<evidence type="ECO:0000256" key="1">
    <source>
        <dbReference type="ARBA" id="ARBA00004141"/>
    </source>
</evidence>
<keyword evidence="7" id="KW-1185">Reference proteome</keyword>
<accession>A0A7L6N2Z5</accession>
<keyword evidence="4 5" id="KW-0472">Membrane</keyword>
<evidence type="ECO:0000256" key="4">
    <source>
        <dbReference type="ARBA" id="ARBA00023136"/>
    </source>
</evidence>
<dbReference type="AlphaFoldDB" id="A0A7L6N2Z5"/>
<feature type="transmembrane region" description="Helical" evidence="5">
    <location>
        <begin position="44"/>
        <end position="67"/>
    </location>
</feature>
<keyword evidence="3 5" id="KW-1133">Transmembrane helix</keyword>
<evidence type="ECO:0000313" key="6">
    <source>
        <dbReference type="EMBL" id="QLY39607.1"/>
    </source>
</evidence>
<dbReference type="EMBL" id="CP051151">
    <property type="protein sequence ID" value="QLY39607.1"/>
    <property type="molecule type" value="Genomic_DNA"/>
</dbReference>
<dbReference type="Pfam" id="PF05128">
    <property type="entry name" value="DUF697"/>
    <property type="match status" value="1"/>
</dbReference>
<dbReference type="GO" id="GO:0016020">
    <property type="term" value="C:membrane"/>
    <property type="evidence" value="ECO:0007669"/>
    <property type="project" value="UniProtKB-SubCell"/>
</dbReference>
<keyword evidence="2 5" id="KW-0812">Transmembrane</keyword>
<evidence type="ECO:0000256" key="3">
    <source>
        <dbReference type="ARBA" id="ARBA00022989"/>
    </source>
</evidence>
<evidence type="ECO:0000256" key="5">
    <source>
        <dbReference type="SAM" id="Phobius"/>
    </source>
</evidence>
<protein>
    <submittedName>
        <fullName evidence="6">DUF697 domain-containing protein</fullName>
    </submittedName>
</protein>
<proteinExistence type="predicted"/>
<gene>
    <name evidence="6" type="ORF">HF295_01505</name>
</gene>
<evidence type="ECO:0000313" key="7">
    <source>
        <dbReference type="Proteomes" id="UP000512167"/>
    </source>
</evidence>
<dbReference type="RefSeq" id="WP_312032083.1">
    <property type="nucleotide sequence ID" value="NZ_CP051151.1"/>
</dbReference>
<comment type="subcellular location">
    <subcellularLocation>
        <location evidence="1">Membrane</location>
        <topology evidence="1">Multi-pass membrane protein</topology>
    </subcellularLocation>
</comment>
<dbReference type="InterPro" id="IPR021147">
    <property type="entry name" value="DUF697"/>
</dbReference>
<dbReference type="Proteomes" id="UP000512167">
    <property type="component" value="Chromosome"/>
</dbReference>
<feature type="transmembrane region" description="Helical" evidence="5">
    <location>
        <begin position="7"/>
        <end position="29"/>
    </location>
</feature>